<feature type="region of interest" description="Disordered" evidence="1">
    <location>
        <begin position="1"/>
        <end position="20"/>
    </location>
</feature>
<feature type="region of interest" description="Disordered" evidence="1">
    <location>
        <begin position="30"/>
        <end position="67"/>
    </location>
</feature>
<sequence length="748" mass="80356">MTTPPYNIKSSMPASIKAESKSVPNKIIGTNQAVASQKHLTSETDSTSNSKNSQQPDINKPFASNLSSAPHKPIVAIQQAQPVVISYPATPTNTMVNVTIAKQEYQLNLTAELQKLLANTQQVIISSDSFKQLTLQTMAKLELLNQAANHKAPAQTHTSENPNQQTSTNTSIQTKLLLLAQTIQIKLPNSLMSLANQNGVSTEQLTQLASRPQGYPLPNAIVANKQLLFVDGPTIQLDKAQLDKVQLSNGQYLVSINKINQQLALKLIPIKAEISVDLIAKSNPNLEGINKDHAQVVISKLEPAQIITQLFKKLEAIPVPKTWPLDGNNIKANGADGSSNNQLAQKVTVASVNGLAKLAAAKHPSSIANEVPSSSSQLSTSKAQNLAQSVATVLGSMPVNKTELAQQMQHFASNIAPPSGRSAAQSSEAAKPQPFADIKPEPVSLKPTLGESALKAASQQTVNKDTLAPFEVLQKALSKAGAVSVQATHNPAATQNLAVELLKIMPQISPQPLTSLADPTQLLNELYSLSSLNLAQSSAPSMQANLFSGSAITTLFQLLLGVKVQNAGQKISAKLQNHLQLLQKLTLDKFSLQRGVLSLLDKAGSLESLGQLANSINLYQQASGGSDQAINWFFTLPYSVNQRNEQFEGQYQSDKNEDDTNQSGWRLQLKFNLSLGSILICAHKKGDILDLEFKSNNQQLLDKIDGFHAALSHKVTQIGFTPGQFSTQIASIPATLLPGDHFLVKTRA</sequence>
<dbReference type="Proteomes" id="UP000502608">
    <property type="component" value="Chromosome"/>
</dbReference>
<evidence type="ECO:0000313" key="3">
    <source>
        <dbReference type="Proteomes" id="UP000502608"/>
    </source>
</evidence>
<dbReference type="KEGG" id="saes:HBH39_05430"/>
<feature type="compositionally biased region" description="Low complexity" evidence="1">
    <location>
        <begin position="158"/>
        <end position="168"/>
    </location>
</feature>
<keyword evidence="3" id="KW-1185">Reference proteome</keyword>
<evidence type="ECO:0000313" key="2">
    <source>
        <dbReference type="EMBL" id="QIR14010.1"/>
    </source>
</evidence>
<evidence type="ECO:0000256" key="1">
    <source>
        <dbReference type="SAM" id="MobiDB-lite"/>
    </source>
</evidence>
<dbReference type="RefSeq" id="WP_167676310.1">
    <property type="nucleotide sequence ID" value="NZ_CP050313.1"/>
</dbReference>
<name>A0A6G9QHJ5_9GAMM</name>
<accession>A0A6G9QHJ5</accession>
<evidence type="ECO:0008006" key="4">
    <source>
        <dbReference type="Google" id="ProtNLM"/>
    </source>
</evidence>
<dbReference type="AlphaFoldDB" id="A0A6G9QHJ5"/>
<feature type="compositionally biased region" description="Polar residues" evidence="1">
    <location>
        <begin position="1"/>
        <end position="13"/>
    </location>
</feature>
<proteinExistence type="predicted"/>
<organism evidence="2 3">
    <name type="scientific">Shewanella aestuarii</name>
    <dbReference type="NCBI Taxonomy" id="1028752"/>
    <lineage>
        <taxon>Bacteria</taxon>
        <taxon>Pseudomonadati</taxon>
        <taxon>Pseudomonadota</taxon>
        <taxon>Gammaproteobacteria</taxon>
        <taxon>Alteromonadales</taxon>
        <taxon>Shewanellaceae</taxon>
        <taxon>Shewanella</taxon>
    </lineage>
</organism>
<feature type="region of interest" description="Disordered" evidence="1">
    <location>
        <begin position="414"/>
        <end position="446"/>
    </location>
</feature>
<reference evidence="2 3" key="1">
    <citation type="submission" date="2020-03" db="EMBL/GenBank/DDBJ databases">
        <title>Complete genome sequence of Shewanella sp.</title>
        <authorList>
            <person name="Kim Y.-S."/>
            <person name="Kim S.-J."/>
            <person name="Jung H.-K."/>
            <person name="Kim K.-H."/>
        </authorList>
    </citation>
    <scope>NUCLEOTIDE SEQUENCE [LARGE SCALE GENOMIC DNA]</scope>
    <source>
        <strain evidence="2 3">PN3F2</strain>
    </source>
</reference>
<gene>
    <name evidence="2" type="ORF">HBH39_05430</name>
</gene>
<dbReference type="EMBL" id="CP050313">
    <property type="protein sequence ID" value="QIR14010.1"/>
    <property type="molecule type" value="Genomic_DNA"/>
</dbReference>
<protein>
    <recommendedName>
        <fullName evidence="4">Flagellar hook-length control protein FliK</fullName>
    </recommendedName>
</protein>
<feature type="region of interest" description="Disordered" evidence="1">
    <location>
        <begin position="148"/>
        <end position="168"/>
    </location>
</feature>